<dbReference type="InterPro" id="IPR014756">
    <property type="entry name" value="Ig_E-set"/>
</dbReference>
<dbReference type="Proteomes" id="UP001167831">
    <property type="component" value="Unassembled WGS sequence"/>
</dbReference>
<dbReference type="EMBL" id="JAUEIE010000001">
    <property type="protein sequence ID" value="MDN0021693.1"/>
    <property type="molecule type" value="Genomic_DNA"/>
</dbReference>
<evidence type="ECO:0000313" key="4">
    <source>
        <dbReference type="Proteomes" id="UP001167831"/>
    </source>
</evidence>
<dbReference type="Pfam" id="PF01833">
    <property type="entry name" value="TIG"/>
    <property type="match status" value="1"/>
</dbReference>
<dbReference type="CDD" id="cd00603">
    <property type="entry name" value="IPT_PCSR"/>
    <property type="match status" value="1"/>
</dbReference>
<sequence>MKQNFIISAFLCCMMFIGCKDDDVASGSFDPSQPVEFKDFSPKEGQVRTRLYIYGKNFGTDETKIHVNVGGKEAKVIGSTGEIIYCMVGKRSYDGTVTVTIDDKDGKPAATKTFDEKFNYIPKTTVGTLLRKVDESGNSSYSYGSFDGEASAPANDWLVFDPKYAEIGGDRILFAANWHDGLRVLNLTQRTHTRLFPRRQYSAMFSFTFTADGDTLIFPDDNGQASNETRPNMYYCLRSEGFKKMRPYNYGPCSYGVVCMPNGTKFYSSWTNACVYRMENPTGEIPNTDVNRTRCFSLTALTQTDGQHMRLILHPSAKYMYIIMEGAPVVLRSNYNEKTNMFETPIIIAGKFGAWGCVEGTGTSARFDQPWSGTFVKNYDYVKNPRPDGELYDFYFSAYENHCIWKLTPDGVATIVAGRSNENADGKVTGYIDGDPLKEARFYHPTGVTYDETNETWYIGDNGNRGIRYITRE</sequence>
<dbReference type="InterPro" id="IPR013783">
    <property type="entry name" value="Ig-like_fold"/>
</dbReference>
<dbReference type="AlphaFoldDB" id="A0AAW7JEB0"/>
<name>A0AAW7JEB0_9BACT</name>
<reference evidence="3" key="2">
    <citation type="submission" date="2023-08" db="EMBL/GenBank/DDBJ databases">
        <title>Identification and characterization of horizontal gene transfer across gut microbiota members of farm animals based on homology search.</title>
        <authorList>
            <person name="Schwarzerova J."/>
            <person name="Nykrynova M."/>
            <person name="Jureckova K."/>
            <person name="Cejkova D."/>
            <person name="Rychlik I."/>
        </authorList>
    </citation>
    <scope>NUCLEOTIDE SEQUENCE</scope>
    <source>
        <strain evidence="3">ET15</strain>
        <strain evidence="2">ET37</strain>
    </source>
</reference>
<dbReference type="Gene3D" id="2.60.40.10">
    <property type="entry name" value="Immunoglobulins"/>
    <property type="match status" value="1"/>
</dbReference>
<keyword evidence="4" id="KW-1185">Reference proteome</keyword>
<evidence type="ECO:0000313" key="5">
    <source>
        <dbReference type="Proteomes" id="UP001168478"/>
    </source>
</evidence>
<dbReference type="Gene3D" id="2.120.10.30">
    <property type="entry name" value="TolB, C-terminal domain"/>
    <property type="match status" value="1"/>
</dbReference>
<dbReference type="RefSeq" id="WP_286686426.1">
    <property type="nucleotide sequence ID" value="NZ_CAUWBX010000060.1"/>
</dbReference>
<dbReference type="PANTHER" id="PTHR13833:SF71">
    <property type="entry name" value="NHL DOMAIN-CONTAINING PROTEIN"/>
    <property type="match status" value="1"/>
</dbReference>
<evidence type="ECO:0000313" key="2">
    <source>
        <dbReference type="EMBL" id="MDN0021693.1"/>
    </source>
</evidence>
<dbReference type="SUPFAM" id="SSF81296">
    <property type="entry name" value="E set domains"/>
    <property type="match status" value="1"/>
</dbReference>
<evidence type="ECO:0000259" key="1">
    <source>
        <dbReference type="Pfam" id="PF01833"/>
    </source>
</evidence>
<proteinExistence type="predicted"/>
<gene>
    <name evidence="2" type="ORF">QVN81_01455</name>
    <name evidence="3" type="ORF">QVN84_01445</name>
</gene>
<dbReference type="EMBL" id="JAUEIF010000001">
    <property type="protein sequence ID" value="MDN0024189.1"/>
    <property type="molecule type" value="Genomic_DNA"/>
</dbReference>
<reference evidence="3" key="1">
    <citation type="submission" date="2023-06" db="EMBL/GenBank/DDBJ databases">
        <authorList>
            <person name="Zeman M."/>
            <person name="Kubasova T."/>
            <person name="Jahodarova E."/>
            <person name="Nykrynova M."/>
            <person name="Rychlik I."/>
        </authorList>
    </citation>
    <scope>NUCLEOTIDE SEQUENCE</scope>
    <source>
        <strain evidence="3">ET15</strain>
        <strain evidence="2">ET37</strain>
    </source>
</reference>
<comment type="caution">
    <text evidence="3">The sequence shown here is derived from an EMBL/GenBank/DDBJ whole genome shotgun (WGS) entry which is preliminary data.</text>
</comment>
<evidence type="ECO:0000313" key="3">
    <source>
        <dbReference type="EMBL" id="MDN0024189.1"/>
    </source>
</evidence>
<dbReference type="Proteomes" id="UP001168478">
    <property type="component" value="Unassembled WGS sequence"/>
</dbReference>
<accession>A0AAW7JEB0</accession>
<dbReference type="InterPro" id="IPR002909">
    <property type="entry name" value="IPT_dom"/>
</dbReference>
<protein>
    <submittedName>
        <fullName evidence="3">IPT/TIG domain-containing protein</fullName>
    </submittedName>
</protein>
<organism evidence="3 5">
    <name type="scientific">Leyella lascolaii</name>
    <dbReference type="NCBI Taxonomy" id="1776379"/>
    <lineage>
        <taxon>Bacteria</taxon>
        <taxon>Pseudomonadati</taxon>
        <taxon>Bacteroidota</taxon>
        <taxon>Bacteroidia</taxon>
        <taxon>Bacteroidales</taxon>
        <taxon>Prevotellaceae</taxon>
        <taxon>Leyella</taxon>
    </lineage>
</organism>
<dbReference type="PROSITE" id="PS51257">
    <property type="entry name" value="PROKAR_LIPOPROTEIN"/>
    <property type="match status" value="1"/>
</dbReference>
<dbReference type="InterPro" id="IPR011042">
    <property type="entry name" value="6-blade_b-propeller_TolB-like"/>
</dbReference>
<dbReference type="PANTHER" id="PTHR13833">
    <property type="match status" value="1"/>
</dbReference>
<dbReference type="SUPFAM" id="SSF63825">
    <property type="entry name" value="YWTD domain"/>
    <property type="match status" value="1"/>
</dbReference>
<feature type="domain" description="IPT/TIG" evidence="1">
    <location>
        <begin position="38"/>
        <end position="111"/>
    </location>
</feature>